<evidence type="ECO:0000313" key="3">
    <source>
        <dbReference type="Proteomes" id="UP001224812"/>
    </source>
</evidence>
<gene>
    <name evidence="2" type="ORF">QJT92_09985</name>
</gene>
<reference evidence="2 3" key="1">
    <citation type="journal article" date="2023" name="Front. Microbiol.">
        <title>Phylogeography and host specificity of Pasteurellaceae pathogenic to sea-farmed fish in the north-east Atlantic.</title>
        <authorList>
            <person name="Gulla S."/>
            <person name="Colquhoun D.J."/>
            <person name="Olsen A.B."/>
            <person name="Spilsberg B."/>
            <person name="Lagesen K."/>
            <person name="Aakesson C.P."/>
            <person name="Strom S."/>
            <person name="Manji F."/>
            <person name="Birkbeck T.H."/>
            <person name="Nilsen H.K."/>
        </authorList>
    </citation>
    <scope>NUCLEOTIDE SEQUENCE [LARGE SCALE GENOMIC DNA]</scope>
    <source>
        <strain evidence="2 3">VIO11850</strain>
    </source>
</reference>
<protein>
    <submittedName>
        <fullName evidence="2">Mor transcription activator family protein</fullName>
    </submittedName>
</protein>
<dbReference type="EMBL" id="JASAVS010000026">
    <property type="protein sequence ID" value="MDP8086247.1"/>
    <property type="molecule type" value="Genomic_DNA"/>
</dbReference>
<feature type="domain" description="Mor transcription activator" evidence="1">
    <location>
        <begin position="14"/>
        <end position="118"/>
    </location>
</feature>
<name>A0ABT9JNM3_9PAST</name>
<organism evidence="2 3">
    <name type="scientific">Phocoenobacter skyensis</name>
    <dbReference type="NCBI Taxonomy" id="97481"/>
    <lineage>
        <taxon>Bacteria</taxon>
        <taxon>Pseudomonadati</taxon>
        <taxon>Pseudomonadota</taxon>
        <taxon>Gammaproteobacteria</taxon>
        <taxon>Pasteurellales</taxon>
        <taxon>Pasteurellaceae</taxon>
        <taxon>Phocoenobacter</taxon>
    </lineage>
</organism>
<dbReference type="RefSeq" id="WP_306383968.1">
    <property type="nucleotide sequence ID" value="NZ_JASAVR010000025.1"/>
</dbReference>
<accession>A0ABT9JNM3</accession>
<dbReference type="PANTHER" id="PTHR37812:SF1">
    <property type="entry name" value="MU-LIKE PROPHAGE FLUMU PROTEIN C"/>
    <property type="match status" value="1"/>
</dbReference>
<dbReference type="Gene3D" id="1.10.10.60">
    <property type="entry name" value="Homeodomain-like"/>
    <property type="match status" value="1"/>
</dbReference>
<dbReference type="Pfam" id="PF08765">
    <property type="entry name" value="Mor"/>
    <property type="match status" value="1"/>
</dbReference>
<dbReference type="InterPro" id="IPR014875">
    <property type="entry name" value="Mor_transcription_activator"/>
</dbReference>
<comment type="caution">
    <text evidence="2">The sequence shown here is derived from an EMBL/GenBank/DDBJ whole genome shotgun (WGS) entry which is preliminary data.</text>
</comment>
<sequence>MPEAKFDSDDFENKAPDLLADLAKNVVQTTLELTDVDEDTAENIGMIVAMRIAQSWGGLNFYMPKSMSLLACPREKQIFNEFNGVNHKALAKKFKISVPWVYKIVKKVQKEEVAKRQLGLFEEK</sequence>
<dbReference type="SUPFAM" id="SSF46689">
    <property type="entry name" value="Homeodomain-like"/>
    <property type="match status" value="1"/>
</dbReference>
<keyword evidence="3" id="KW-1185">Reference proteome</keyword>
<evidence type="ECO:0000259" key="1">
    <source>
        <dbReference type="Pfam" id="PF08765"/>
    </source>
</evidence>
<evidence type="ECO:0000313" key="2">
    <source>
        <dbReference type="EMBL" id="MDP8086247.1"/>
    </source>
</evidence>
<dbReference type="Proteomes" id="UP001224812">
    <property type="component" value="Unassembled WGS sequence"/>
</dbReference>
<dbReference type="InterPro" id="IPR052411">
    <property type="entry name" value="c-mor_Regulatory_Protein"/>
</dbReference>
<dbReference type="InterPro" id="IPR009057">
    <property type="entry name" value="Homeodomain-like_sf"/>
</dbReference>
<proteinExistence type="predicted"/>
<dbReference type="PANTHER" id="PTHR37812">
    <property type="entry name" value="MU-LIKE PROPHAGE FLUMU PROTEIN C"/>
    <property type="match status" value="1"/>
</dbReference>